<dbReference type="PROSITE" id="PS00116">
    <property type="entry name" value="DNA_POLYMERASE_B"/>
    <property type="match status" value="1"/>
</dbReference>
<dbReference type="InterPro" id="IPR013617">
    <property type="entry name" value="DNA-dir_DNA_pol_B_vir_insert"/>
</dbReference>
<feature type="domain" description="DNA-directed DNA polymerase family B viral insert" evidence="14">
    <location>
        <begin position="334"/>
        <end position="462"/>
    </location>
</feature>
<dbReference type="GO" id="GO:0006260">
    <property type="term" value="P:DNA replication"/>
    <property type="evidence" value="ECO:0007669"/>
    <property type="project" value="UniProtKB-KW"/>
</dbReference>
<dbReference type="InterPro" id="IPR017964">
    <property type="entry name" value="DNA-dir_DNA_pol_B_CS"/>
</dbReference>
<keyword evidence="17" id="KW-1185">Reference proteome</keyword>
<evidence type="ECO:0000256" key="1">
    <source>
        <dbReference type="ARBA" id="ARBA00005755"/>
    </source>
</evidence>
<keyword evidence="9 11" id="KW-0238">DNA-binding</keyword>
<evidence type="ECO:0000259" key="12">
    <source>
        <dbReference type="Pfam" id="PF00136"/>
    </source>
</evidence>
<feature type="domain" description="DNA-directed DNA polymerase family B multifunctional" evidence="12">
    <location>
        <begin position="476"/>
        <end position="968"/>
    </location>
</feature>
<evidence type="ECO:0000259" key="13">
    <source>
        <dbReference type="Pfam" id="PF03104"/>
    </source>
</evidence>
<dbReference type="PANTHER" id="PTHR10322">
    <property type="entry name" value="DNA POLYMERASE CATALYTIC SUBUNIT"/>
    <property type="match status" value="1"/>
</dbReference>
<evidence type="ECO:0000256" key="5">
    <source>
        <dbReference type="ARBA" id="ARBA00022695"/>
    </source>
</evidence>
<dbReference type="Pfam" id="PF08408">
    <property type="entry name" value="DNA_pol_B_3"/>
    <property type="match status" value="1"/>
</dbReference>
<keyword evidence="4 11" id="KW-0808">Transferase</keyword>
<accession>A0A2H4X2A1</accession>
<evidence type="ECO:0000259" key="14">
    <source>
        <dbReference type="Pfam" id="PF08408"/>
    </source>
</evidence>
<evidence type="ECO:0000256" key="10">
    <source>
        <dbReference type="ARBA" id="ARBA00049244"/>
    </source>
</evidence>
<dbReference type="GO" id="GO:0003887">
    <property type="term" value="F:DNA-directed DNA polymerase activity"/>
    <property type="evidence" value="ECO:0007669"/>
    <property type="project" value="UniProtKB-KW"/>
</dbReference>
<dbReference type="EMBL" id="MF678796">
    <property type="protein sequence ID" value="AUD40198.1"/>
    <property type="molecule type" value="Genomic_DNA"/>
</dbReference>
<organism evidence="16 17">
    <name type="scientific">Flamingopox virus FGPVKD09</name>
    <dbReference type="NCBI Taxonomy" id="2059380"/>
    <lineage>
        <taxon>Viruses</taxon>
        <taxon>Varidnaviria</taxon>
        <taxon>Bamfordvirae</taxon>
        <taxon>Nucleocytoviricota</taxon>
        <taxon>Pokkesviricetes</taxon>
        <taxon>Chitovirales</taxon>
        <taxon>Poxviridae</taxon>
        <taxon>Chordopoxvirinae</taxon>
        <taxon>Avipoxvirus</taxon>
    </lineage>
</organism>
<protein>
    <recommendedName>
        <fullName evidence="3 11">DNA polymerase</fullName>
        <ecNumber evidence="2 11">2.7.7.7</ecNumber>
    </recommendedName>
</protein>
<evidence type="ECO:0000256" key="2">
    <source>
        <dbReference type="ARBA" id="ARBA00012417"/>
    </source>
</evidence>
<evidence type="ECO:0000256" key="9">
    <source>
        <dbReference type="ARBA" id="ARBA00023125"/>
    </source>
</evidence>
<dbReference type="InterPro" id="IPR036397">
    <property type="entry name" value="RNaseH_sf"/>
</dbReference>
<dbReference type="EC" id="2.7.7.7" evidence="2 11"/>
<evidence type="ECO:0000256" key="3">
    <source>
        <dbReference type="ARBA" id="ARBA00015749"/>
    </source>
</evidence>
<dbReference type="InterPro" id="IPR006133">
    <property type="entry name" value="DNA-dir_DNA_pol_B_exonuc"/>
</dbReference>
<comment type="catalytic activity">
    <reaction evidence="10 11">
        <text>DNA(n) + a 2'-deoxyribonucleoside 5'-triphosphate = DNA(n+1) + diphosphate</text>
        <dbReference type="Rhea" id="RHEA:22508"/>
        <dbReference type="Rhea" id="RHEA-COMP:17339"/>
        <dbReference type="Rhea" id="RHEA-COMP:17340"/>
        <dbReference type="ChEBI" id="CHEBI:33019"/>
        <dbReference type="ChEBI" id="CHEBI:61560"/>
        <dbReference type="ChEBI" id="CHEBI:173112"/>
        <dbReference type="EC" id="2.7.7.7"/>
    </reaction>
</comment>
<keyword evidence="5 11" id="KW-0548">Nucleotidyltransferase</keyword>
<dbReference type="SMART" id="SM00486">
    <property type="entry name" value="POLBc"/>
    <property type="match status" value="1"/>
</dbReference>
<proteinExistence type="inferred from homology"/>
<dbReference type="InterPro" id="IPR043502">
    <property type="entry name" value="DNA/RNA_pol_sf"/>
</dbReference>
<gene>
    <name evidence="16" type="ORF">fgpv_096</name>
</gene>
<dbReference type="GO" id="GO:0003677">
    <property type="term" value="F:DNA binding"/>
    <property type="evidence" value="ECO:0007669"/>
    <property type="project" value="UniProtKB-KW"/>
</dbReference>
<dbReference type="Proteomes" id="UP000235762">
    <property type="component" value="Segment"/>
</dbReference>
<dbReference type="InterPro" id="IPR012337">
    <property type="entry name" value="RNaseH-like_sf"/>
</dbReference>
<name>A0A2H4X2A1_9POXV</name>
<keyword evidence="7 11" id="KW-0239">DNA-directed DNA polymerase</keyword>
<sequence length="989" mass="116702">MDIRCVNWFENKGEIKYIYLKAINRESNVVFIRFNYYYHYVYDASKELEYKPKERIDLGKFKIINIDEKLNTDIRYVEQRDYYTSELVLVKDLKRNREKQYLQEYLDITWFYLLNNITPDGCYKIDIEHLTPIKKDCYHCDDVSKVFIQEIPIFEVKFTYLLFDIECQFDKKFPSVFVNPISHISCWIIDKVTEYKFTLINTDLLPDKEPSILHHKDFSPKDRITYCTEVVMLLIMKKILEHRFDFVITFNGNNFDIRYISGRLEILEKSFIYFSLPDATETVKLKIFERFVTGGTFTNKTYHINNNNGVIFFDLYAFIQKTERLDSYKLDSISKNIFNCNITIKEIDDTVLTLVATVKDNSNDKLSIFSRVLETGNYITIGNNDVSKIIYKDINQDSFIIKVISNNRDYEVGSLHNISFGKDDVDLKDMYKNYNLEIALDMERYCIHDACLCKYIWDYYRVPSKINAASSTYLLPQSLALEYRASTLIKGPLLKLLLEERVIYTRKITKVRYPYIGGKVFLPSQKTFENNVMIFDYNSLYPNVCIYANLSPEKLVCIVLNTNKLEAEINMRSIKSKFPYPDYVCISCESRLSDYYSEIIVYDRREKGIIPKLLEMFIGKRKEYKNLLKTASTTIESTLYDSLQYIYKIIANSVYGLMGFSNSTLYSYSSAKTCTTIGRNMITYLDSIMNGAVWENDKLILADFPRNIFSGETMFNKELSVPQMNESFKFRSVYGDTDSIFSEISTKDIEKTAKIAKHLEHIINTKILHANFKIEFEAIYTQLILQSKKKYTTIKYLANYKPGDKPIRVNKGTSETRRDVALFHKHMIQRYKDMLMKLLMESKGQQEITRLILQSLETDMVTEFTHNREFDKYLLSRKHHNNYKSATHSNFELVKRYNLENTEKIEIGERYFYIYICDISLPWQKKLCNILSYEVIADSKFSLPKDKRIFYEIYFKRIASEVVNLLTDKTQCTLFFSRLFGTKPVFSSD</sequence>
<feature type="domain" description="DNA-directed DNA polymerase family B exonuclease" evidence="13">
    <location>
        <begin position="99"/>
        <end position="333"/>
    </location>
</feature>
<reference evidence="16 17" key="1">
    <citation type="journal article" date="2017" name="BMC Genomics">
        <title>Comparative analysis of avian poxvirus genomes, including a novel poxvirus from lesser flamingos (Phoenicopterus minor), highlights the lack of conservation of the central region.</title>
        <authorList>
            <person name="Carulei O."/>
            <person name="Douglass N."/>
            <person name="Williamson A.L."/>
        </authorList>
    </citation>
    <scope>NUCLEOTIDE SEQUENCE [LARGE SCALE GENOMIC DNA]</scope>
    <source>
        <strain evidence="16">FGPVKD09</strain>
    </source>
</reference>
<dbReference type="Gene3D" id="3.30.420.10">
    <property type="entry name" value="Ribonuclease H-like superfamily/Ribonuclease H"/>
    <property type="match status" value="1"/>
</dbReference>
<dbReference type="GO" id="GO:0039693">
    <property type="term" value="P:viral DNA genome replication"/>
    <property type="evidence" value="ECO:0007669"/>
    <property type="project" value="UniProtKB-KW"/>
</dbReference>
<evidence type="ECO:0000256" key="4">
    <source>
        <dbReference type="ARBA" id="ARBA00022679"/>
    </source>
</evidence>
<dbReference type="Pfam" id="PF08452">
    <property type="entry name" value="DNAP_B_exo_N"/>
    <property type="match status" value="1"/>
</dbReference>
<keyword evidence="8" id="KW-1194">Viral DNA replication</keyword>
<evidence type="ECO:0000256" key="7">
    <source>
        <dbReference type="ARBA" id="ARBA00022932"/>
    </source>
</evidence>
<feature type="domain" description="DNA polymerase B exonuclease N-terminal" evidence="15">
    <location>
        <begin position="1"/>
        <end position="22"/>
    </location>
</feature>
<dbReference type="SUPFAM" id="SSF56672">
    <property type="entry name" value="DNA/RNA polymerases"/>
    <property type="match status" value="1"/>
</dbReference>
<evidence type="ECO:0000259" key="15">
    <source>
        <dbReference type="Pfam" id="PF08452"/>
    </source>
</evidence>
<comment type="similarity">
    <text evidence="1 11">Belongs to the DNA polymerase type-B family.</text>
</comment>
<dbReference type="Pfam" id="PF00136">
    <property type="entry name" value="DNA_pol_B"/>
    <property type="match status" value="1"/>
</dbReference>
<dbReference type="PRINTS" id="PR00106">
    <property type="entry name" value="DNAPOLB"/>
</dbReference>
<keyword evidence="6 11" id="KW-0235">DNA replication</keyword>
<dbReference type="Gene3D" id="1.10.287.690">
    <property type="entry name" value="Helix hairpin bin"/>
    <property type="match status" value="1"/>
</dbReference>
<dbReference type="SUPFAM" id="SSF53098">
    <property type="entry name" value="Ribonuclease H-like"/>
    <property type="match status" value="1"/>
</dbReference>
<evidence type="ECO:0000313" key="16">
    <source>
        <dbReference type="EMBL" id="AUD40198.1"/>
    </source>
</evidence>
<dbReference type="PANTHER" id="PTHR10322:SF23">
    <property type="entry name" value="DNA POLYMERASE DELTA CATALYTIC SUBUNIT"/>
    <property type="match status" value="1"/>
</dbReference>
<evidence type="ECO:0000256" key="11">
    <source>
        <dbReference type="RuleBase" id="RU000442"/>
    </source>
</evidence>
<evidence type="ECO:0000256" key="6">
    <source>
        <dbReference type="ARBA" id="ARBA00022705"/>
    </source>
</evidence>
<dbReference type="Gene3D" id="3.90.1600.10">
    <property type="entry name" value="Palm domain of DNA polymerase"/>
    <property type="match status" value="1"/>
</dbReference>
<dbReference type="InterPro" id="IPR013660">
    <property type="entry name" value="DNApol_B_exo_N"/>
</dbReference>
<evidence type="ECO:0000313" key="17">
    <source>
        <dbReference type="Proteomes" id="UP000235762"/>
    </source>
</evidence>
<dbReference type="GO" id="GO:0000166">
    <property type="term" value="F:nucleotide binding"/>
    <property type="evidence" value="ECO:0007669"/>
    <property type="project" value="InterPro"/>
</dbReference>
<evidence type="ECO:0000256" key="8">
    <source>
        <dbReference type="ARBA" id="ARBA00023109"/>
    </source>
</evidence>
<dbReference type="InterPro" id="IPR023211">
    <property type="entry name" value="DNA_pol_palm_dom_sf"/>
</dbReference>
<dbReference type="InterPro" id="IPR006134">
    <property type="entry name" value="DNA-dir_DNA_pol_B_multi_dom"/>
</dbReference>
<dbReference type="InterPro" id="IPR006172">
    <property type="entry name" value="DNA-dir_DNA_pol_B"/>
</dbReference>
<dbReference type="InterPro" id="IPR050240">
    <property type="entry name" value="DNA_pol_type-B"/>
</dbReference>
<dbReference type="Pfam" id="PF03104">
    <property type="entry name" value="DNA_pol_B_exo1"/>
    <property type="match status" value="1"/>
</dbReference>